<dbReference type="EMBL" id="MU865752">
    <property type="protein sequence ID" value="KAK4220501.1"/>
    <property type="molecule type" value="Genomic_DNA"/>
</dbReference>
<sequence>MEWSAAIGVASGIISFGTFAHEVLKAARDLRRRGSIASNEDLAQKLLEMKETLNTLRQQQADSVGFEHHSRISEHAKAIDRIATNAALYCDQLLDLLKDMTATPTPHQSRSQRTLQLGKAVFNSFKNKTTLKELESKIDSQCSAALLRVQMLLRDCQIDIQLELFGLRSDMHSQAKRVSNQLTRLNSALSQNTVQWGGFEDTKSLLNRLHDLNSPQVRILEQLLYREFHARQNQIRDANEHTFK</sequence>
<evidence type="ECO:0000313" key="2">
    <source>
        <dbReference type="Proteomes" id="UP001301958"/>
    </source>
</evidence>
<proteinExistence type="predicted"/>
<comment type="caution">
    <text evidence="1">The sequence shown here is derived from an EMBL/GenBank/DDBJ whole genome shotgun (WGS) entry which is preliminary data.</text>
</comment>
<accession>A0AAN6YM20</accession>
<dbReference type="Proteomes" id="UP001301958">
    <property type="component" value="Unassembled WGS sequence"/>
</dbReference>
<organism evidence="1 2">
    <name type="scientific">Podospora fimiseda</name>
    <dbReference type="NCBI Taxonomy" id="252190"/>
    <lineage>
        <taxon>Eukaryota</taxon>
        <taxon>Fungi</taxon>
        <taxon>Dikarya</taxon>
        <taxon>Ascomycota</taxon>
        <taxon>Pezizomycotina</taxon>
        <taxon>Sordariomycetes</taxon>
        <taxon>Sordariomycetidae</taxon>
        <taxon>Sordariales</taxon>
        <taxon>Podosporaceae</taxon>
        <taxon>Podospora</taxon>
    </lineage>
</organism>
<name>A0AAN6YM20_9PEZI</name>
<reference evidence="1" key="1">
    <citation type="journal article" date="2023" name="Mol. Phylogenet. Evol.">
        <title>Genome-scale phylogeny and comparative genomics of the fungal order Sordariales.</title>
        <authorList>
            <person name="Hensen N."/>
            <person name="Bonometti L."/>
            <person name="Westerberg I."/>
            <person name="Brannstrom I.O."/>
            <person name="Guillou S."/>
            <person name="Cros-Aarteil S."/>
            <person name="Calhoun S."/>
            <person name="Haridas S."/>
            <person name="Kuo A."/>
            <person name="Mondo S."/>
            <person name="Pangilinan J."/>
            <person name="Riley R."/>
            <person name="LaButti K."/>
            <person name="Andreopoulos B."/>
            <person name="Lipzen A."/>
            <person name="Chen C."/>
            <person name="Yan M."/>
            <person name="Daum C."/>
            <person name="Ng V."/>
            <person name="Clum A."/>
            <person name="Steindorff A."/>
            <person name="Ohm R.A."/>
            <person name="Martin F."/>
            <person name="Silar P."/>
            <person name="Natvig D.O."/>
            <person name="Lalanne C."/>
            <person name="Gautier V."/>
            <person name="Ament-Velasquez S.L."/>
            <person name="Kruys A."/>
            <person name="Hutchinson M.I."/>
            <person name="Powell A.J."/>
            <person name="Barry K."/>
            <person name="Miller A.N."/>
            <person name="Grigoriev I.V."/>
            <person name="Debuchy R."/>
            <person name="Gladieux P."/>
            <person name="Hiltunen Thoren M."/>
            <person name="Johannesson H."/>
        </authorList>
    </citation>
    <scope>NUCLEOTIDE SEQUENCE</scope>
    <source>
        <strain evidence="1">CBS 990.96</strain>
    </source>
</reference>
<gene>
    <name evidence="1" type="ORF">QBC38DRAFT_494177</name>
</gene>
<keyword evidence="2" id="KW-1185">Reference proteome</keyword>
<reference evidence="1" key="2">
    <citation type="submission" date="2023-05" db="EMBL/GenBank/DDBJ databases">
        <authorList>
            <consortium name="Lawrence Berkeley National Laboratory"/>
            <person name="Steindorff A."/>
            <person name="Hensen N."/>
            <person name="Bonometti L."/>
            <person name="Westerberg I."/>
            <person name="Brannstrom I.O."/>
            <person name="Guillou S."/>
            <person name="Cros-Aarteil S."/>
            <person name="Calhoun S."/>
            <person name="Haridas S."/>
            <person name="Kuo A."/>
            <person name="Mondo S."/>
            <person name="Pangilinan J."/>
            <person name="Riley R."/>
            <person name="Labutti K."/>
            <person name="Andreopoulos B."/>
            <person name="Lipzen A."/>
            <person name="Chen C."/>
            <person name="Yanf M."/>
            <person name="Daum C."/>
            <person name="Ng V."/>
            <person name="Clum A."/>
            <person name="Ohm R."/>
            <person name="Martin F."/>
            <person name="Silar P."/>
            <person name="Natvig D."/>
            <person name="Lalanne C."/>
            <person name="Gautier V."/>
            <person name="Ament-Velasquez S.L."/>
            <person name="Kruys A."/>
            <person name="Hutchinson M.I."/>
            <person name="Powell A.J."/>
            <person name="Barry K."/>
            <person name="Miller A.N."/>
            <person name="Grigoriev I.V."/>
            <person name="Debuchy R."/>
            <person name="Gladieux P."/>
            <person name="Thoren M.H."/>
            <person name="Johannesson H."/>
        </authorList>
    </citation>
    <scope>NUCLEOTIDE SEQUENCE</scope>
    <source>
        <strain evidence="1">CBS 990.96</strain>
    </source>
</reference>
<evidence type="ECO:0000313" key="1">
    <source>
        <dbReference type="EMBL" id="KAK4220501.1"/>
    </source>
</evidence>
<dbReference type="AlphaFoldDB" id="A0AAN6YM20"/>
<protein>
    <submittedName>
        <fullName evidence="1">Uncharacterized protein</fullName>
    </submittedName>
</protein>